<protein>
    <submittedName>
        <fullName evidence="1">Uncharacterized protein</fullName>
    </submittedName>
</protein>
<gene>
    <name evidence="1" type="ORF">BK761_12835</name>
</gene>
<reference evidence="1 2" key="1">
    <citation type="submission" date="2016-10" db="EMBL/GenBank/DDBJ databases">
        <title>Comparative genomics of Bacillus thuringiensis reveals a path to pathogens against multiple invertebrate hosts.</title>
        <authorList>
            <person name="Zheng J."/>
            <person name="Gao Q."/>
            <person name="Liu H."/>
            <person name="Peng D."/>
            <person name="Ruan L."/>
            <person name="Sun M."/>
        </authorList>
    </citation>
    <scope>NUCLEOTIDE SEQUENCE [LARGE SCALE GENOMIC DNA]</scope>
    <source>
        <strain evidence="1">BGSC 4M3</strain>
    </source>
</reference>
<comment type="caution">
    <text evidence="1">The sequence shown here is derived from an EMBL/GenBank/DDBJ whole genome shotgun (WGS) entry which is preliminary data.</text>
</comment>
<dbReference type="AlphaFoldDB" id="A0A9X6G536"/>
<organism evidence="1 2">
    <name type="scientific">Bacillus thuringiensis subsp. darmstadiensis</name>
    <dbReference type="NCBI Taxonomy" id="132264"/>
    <lineage>
        <taxon>Bacteria</taxon>
        <taxon>Bacillati</taxon>
        <taxon>Bacillota</taxon>
        <taxon>Bacilli</taxon>
        <taxon>Bacillales</taxon>
        <taxon>Bacillaceae</taxon>
        <taxon>Bacillus</taxon>
        <taxon>Bacillus cereus group</taxon>
    </lineage>
</organism>
<dbReference type="Proteomes" id="UP000195217">
    <property type="component" value="Unassembled WGS sequence"/>
</dbReference>
<evidence type="ECO:0000313" key="2">
    <source>
        <dbReference type="Proteomes" id="UP000195217"/>
    </source>
</evidence>
<sequence length="101" mass="11439">MGAEVKYRWTTSIFNYKGKGEEWITGYLETKEAASGDLIAEGTSGFILLDNPDSEGDIQEVEFIKIIKDEKGNAIVSEVISDETAKKLYFDKAFEVWKEDF</sequence>
<dbReference type="EMBL" id="NFEA01000035">
    <property type="protein sequence ID" value="OTZ33517.1"/>
    <property type="molecule type" value="Genomic_DNA"/>
</dbReference>
<proteinExistence type="predicted"/>
<name>A0A9X6G536_BACUD</name>
<evidence type="ECO:0000313" key="1">
    <source>
        <dbReference type="EMBL" id="OTZ33517.1"/>
    </source>
</evidence>
<accession>A0A9X6G536</accession>
<dbReference type="RefSeq" id="WP_000500630.1">
    <property type="nucleotide sequence ID" value="NZ_NFEA01000035.1"/>
</dbReference>